<dbReference type="GO" id="GO:0005524">
    <property type="term" value="F:ATP binding"/>
    <property type="evidence" value="ECO:0007669"/>
    <property type="project" value="UniProtKB-KW"/>
</dbReference>
<dbReference type="InterPro" id="IPR020568">
    <property type="entry name" value="Ribosomal_Su5_D2-typ_SF"/>
</dbReference>
<feature type="domain" description="Diphosphomevalonate decarboxylase-like N-terminal" evidence="4">
    <location>
        <begin position="17"/>
        <end position="60"/>
    </location>
</feature>
<keyword evidence="1" id="KW-0456">Lyase</keyword>
<evidence type="ECO:0000256" key="1">
    <source>
        <dbReference type="RuleBase" id="RU363086"/>
    </source>
</evidence>
<dbReference type="PANTHER" id="PTHR10977:SF3">
    <property type="entry name" value="DIPHOSPHOMEVALONATE DECARBOXYLASE"/>
    <property type="match status" value="1"/>
</dbReference>
<evidence type="ECO:0000256" key="2">
    <source>
        <dbReference type="SAM" id="MobiDB-lite"/>
    </source>
</evidence>
<reference evidence="5" key="2">
    <citation type="submission" date="2022-06" db="UniProtKB">
        <authorList>
            <consortium name="EnsemblMetazoa"/>
        </authorList>
    </citation>
    <scope>IDENTIFICATION</scope>
    <source>
        <strain evidence="5">DF5081</strain>
    </source>
</reference>
<comment type="catalytic activity">
    <reaction evidence="1">
        <text>(R)-5-diphosphomevalonate + ATP = isopentenyl diphosphate + ADP + phosphate + CO2</text>
        <dbReference type="Rhea" id="RHEA:23732"/>
        <dbReference type="ChEBI" id="CHEBI:16526"/>
        <dbReference type="ChEBI" id="CHEBI:30616"/>
        <dbReference type="ChEBI" id="CHEBI:43474"/>
        <dbReference type="ChEBI" id="CHEBI:57557"/>
        <dbReference type="ChEBI" id="CHEBI:128769"/>
        <dbReference type="ChEBI" id="CHEBI:456216"/>
        <dbReference type="EC" id="4.1.1.33"/>
    </reaction>
</comment>
<feature type="region of interest" description="Disordered" evidence="2">
    <location>
        <begin position="392"/>
        <end position="440"/>
    </location>
</feature>
<dbReference type="GO" id="GO:0004163">
    <property type="term" value="F:diphosphomevalonate decarboxylase activity"/>
    <property type="evidence" value="ECO:0007669"/>
    <property type="project" value="UniProtKB-UniRule"/>
</dbReference>
<dbReference type="SUPFAM" id="SSF55060">
    <property type="entry name" value="GHMP Kinase, C-terminal domain"/>
    <property type="match status" value="1"/>
</dbReference>
<keyword evidence="1" id="KW-0752">Steroid biosynthesis</keyword>
<dbReference type="GO" id="GO:0005829">
    <property type="term" value="C:cytosol"/>
    <property type="evidence" value="ECO:0007669"/>
    <property type="project" value="InterPro"/>
</dbReference>
<dbReference type="PANTHER" id="PTHR10977">
    <property type="entry name" value="DIPHOSPHOMEVALONATE DECARBOXYLASE"/>
    <property type="match status" value="1"/>
</dbReference>
<feature type="domain" description="Diphosphomevalonate decarboxylase-like N-terminal" evidence="4">
    <location>
        <begin position="64"/>
        <end position="137"/>
    </location>
</feature>
<reference evidence="6" key="1">
    <citation type="submission" date="2010-08" db="EMBL/GenBank/DDBJ databases">
        <authorList>
            <consortium name="Caenorhabditis japonica Sequencing Consortium"/>
            <person name="Wilson R.K."/>
        </authorList>
    </citation>
    <scope>NUCLEOTIDE SEQUENCE [LARGE SCALE GENOMIC DNA]</scope>
    <source>
        <strain evidence="6">DF5081</strain>
    </source>
</reference>
<dbReference type="EC" id="4.1.1.33" evidence="1"/>
<dbReference type="InterPro" id="IPR036554">
    <property type="entry name" value="GHMP_kinase_C_sf"/>
</dbReference>
<keyword evidence="1" id="KW-0443">Lipid metabolism</keyword>
<evidence type="ECO:0000259" key="4">
    <source>
        <dbReference type="Pfam" id="PF22700"/>
    </source>
</evidence>
<dbReference type="Pfam" id="PF18376">
    <property type="entry name" value="MDD_C"/>
    <property type="match status" value="1"/>
</dbReference>
<feature type="domain" description="Mvd1 C-terminal" evidence="3">
    <location>
        <begin position="150"/>
        <end position="284"/>
    </location>
</feature>
<keyword evidence="6" id="KW-1185">Reference proteome</keyword>
<keyword evidence="1" id="KW-0067">ATP-binding</keyword>
<keyword evidence="1" id="KW-0753">Steroid metabolism</keyword>
<keyword evidence="1" id="KW-0153">Cholesterol metabolism</keyword>
<keyword evidence="1" id="KW-0444">Lipid biosynthesis</keyword>
<dbReference type="GO" id="GO:0006695">
    <property type="term" value="P:cholesterol biosynthetic process"/>
    <property type="evidence" value="ECO:0007669"/>
    <property type="project" value="UniProtKB-KW"/>
</dbReference>
<organism evidence="5 6">
    <name type="scientific">Caenorhabditis japonica</name>
    <dbReference type="NCBI Taxonomy" id="281687"/>
    <lineage>
        <taxon>Eukaryota</taxon>
        <taxon>Metazoa</taxon>
        <taxon>Ecdysozoa</taxon>
        <taxon>Nematoda</taxon>
        <taxon>Chromadorea</taxon>
        <taxon>Rhabditida</taxon>
        <taxon>Rhabditina</taxon>
        <taxon>Rhabditomorpha</taxon>
        <taxon>Rhabditoidea</taxon>
        <taxon>Rhabditidae</taxon>
        <taxon>Peloderinae</taxon>
        <taxon>Caenorhabditis</taxon>
    </lineage>
</organism>
<dbReference type="InterPro" id="IPR014721">
    <property type="entry name" value="Ribsml_uS5_D2-typ_fold_subgr"/>
</dbReference>
<protein>
    <recommendedName>
        <fullName evidence="1">Diphosphomevalonate decarboxylase</fullName>
        <ecNumber evidence="1">4.1.1.33</ecNumber>
    </recommendedName>
</protein>
<evidence type="ECO:0000313" key="6">
    <source>
        <dbReference type="Proteomes" id="UP000005237"/>
    </source>
</evidence>
<dbReference type="Pfam" id="PF22700">
    <property type="entry name" value="MVD-like_N"/>
    <property type="match status" value="2"/>
</dbReference>
<dbReference type="SUPFAM" id="SSF54211">
    <property type="entry name" value="Ribosomal protein S5 domain 2-like"/>
    <property type="match status" value="1"/>
</dbReference>
<accession>A0A8R1DN98</accession>
<keyword evidence="1" id="KW-0547">Nucleotide-binding</keyword>
<comment type="function">
    <text evidence="1">Catalyzes the ATP dependent decarboxylation of (R)-5-diphosphomevalonate to form isopentenyl diphosphate (IPP). Functions in the mevalonate (MVA) pathway leading to isopentenyl diphosphate (IPP), a key precursor for the biosynthesis of isoprenoids and sterol synthesis.</text>
</comment>
<dbReference type="InterPro" id="IPR041431">
    <property type="entry name" value="Mvd1_C"/>
</dbReference>
<dbReference type="NCBIfam" id="TIGR01240">
    <property type="entry name" value="mevDPdecarb"/>
    <property type="match status" value="1"/>
</dbReference>
<keyword evidence="1" id="KW-0152">Cholesterol biosynthesis</keyword>
<evidence type="ECO:0000259" key="3">
    <source>
        <dbReference type="Pfam" id="PF18376"/>
    </source>
</evidence>
<feature type="region of interest" description="Disordered" evidence="2">
    <location>
        <begin position="343"/>
        <end position="373"/>
    </location>
</feature>
<dbReference type="GO" id="GO:0019287">
    <property type="term" value="P:isopentenyl diphosphate biosynthetic process, mevalonate pathway"/>
    <property type="evidence" value="ECO:0007669"/>
    <property type="project" value="UniProtKB-UniRule"/>
</dbReference>
<dbReference type="InterPro" id="IPR029765">
    <property type="entry name" value="Mev_diP_decarb"/>
</dbReference>
<dbReference type="Gene3D" id="3.30.70.890">
    <property type="entry name" value="GHMP kinase, C-terminal domain"/>
    <property type="match status" value="1"/>
</dbReference>
<proteinExistence type="inferred from homology"/>
<dbReference type="Gene3D" id="3.30.230.10">
    <property type="match status" value="2"/>
</dbReference>
<dbReference type="AlphaFoldDB" id="A0A8R1DN98"/>
<dbReference type="InterPro" id="IPR053859">
    <property type="entry name" value="MVD-like_N"/>
</dbReference>
<feature type="compositionally biased region" description="Basic residues" evidence="2">
    <location>
        <begin position="427"/>
        <end position="440"/>
    </location>
</feature>
<comment type="pathway">
    <text evidence="1">Steroid biosynthesis; cholesterol biosynthesis.</text>
</comment>
<feature type="compositionally biased region" description="Polar residues" evidence="2">
    <location>
        <begin position="355"/>
        <end position="364"/>
    </location>
</feature>
<keyword evidence="1" id="KW-1207">Sterol metabolism</keyword>
<sequence>MRANGDVSTLEATVRVPMNIALVKYWGKRDEQLIIPLNDSISLTVDRLRAETTVRMIQGAGEHAVISTTNFPVAAGLASSAAGFAAIALAIQRILNLDDVQANRLARIGSGSACRSMFGGLVQWEKGEKADGSDCVAKRIGTETWPDLYCVILVFDDGRKKVGSSEGMRRTAQTSTLLQSRIEKVVPQRIEEIKTAFAAKDFAALARVIMADSNQFHAVCLDTSPPIRYLNDASWHLIELVEKFNENEIRAAYTFDAGPNACVLLEATSDVEELSDLADIIRPLTACGGDRSLSYLQCVHENQAKRMKSRSEWFLSPVSSAKKTSSKSVDYFGAVVGPEAPEAPVKATRAPLKASSKSNISQASGAEENVTRRRSLKMQMRAAAFAANPSHSLDYQDVGSSRRLRSHTSVEDDTWLSDVTQHDEIPKKRRSLKKKSSTQF</sequence>
<dbReference type="Proteomes" id="UP000005237">
    <property type="component" value="Unassembled WGS sequence"/>
</dbReference>
<keyword evidence="1" id="KW-0756">Sterol biosynthesis</keyword>
<comment type="similarity">
    <text evidence="1">Belongs to the diphosphomevalonate decarboxylase family.</text>
</comment>
<name>A0A8R1DN98_CAEJA</name>
<evidence type="ECO:0000313" key="5">
    <source>
        <dbReference type="EnsemblMetazoa" id="CJA06808.1"/>
    </source>
</evidence>
<dbReference type="EnsemblMetazoa" id="CJA06808.1">
    <property type="protein sequence ID" value="CJA06808.1"/>
    <property type="gene ID" value="WBGene00126012"/>
</dbReference>